<keyword evidence="2" id="KW-0378">Hydrolase</keyword>
<dbReference type="STRING" id="45357.A0A2V1AWF2"/>
<dbReference type="Gene3D" id="3.40.140.10">
    <property type="entry name" value="Cytidine Deaminase, domain 2"/>
    <property type="match status" value="1"/>
</dbReference>
<organism evidence="5 6">
    <name type="scientific">Candidozyma haemuli</name>
    <dbReference type="NCBI Taxonomy" id="45357"/>
    <lineage>
        <taxon>Eukaryota</taxon>
        <taxon>Fungi</taxon>
        <taxon>Dikarya</taxon>
        <taxon>Ascomycota</taxon>
        <taxon>Saccharomycotina</taxon>
        <taxon>Pichiomycetes</taxon>
        <taxon>Metschnikowiaceae</taxon>
        <taxon>Candidozyma</taxon>
    </lineage>
</organism>
<evidence type="ECO:0000313" key="5">
    <source>
        <dbReference type="EMBL" id="PVH22119.1"/>
    </source>
</evidence>
<dbReference type="GO" id="GO:0008270">
    <property type="term" value="F:zinc ion binding"/>
    <property type="evidence" value="ECO:0007669"/>
    <property type="project" value="InterPro"/>
</dbReference>
<dbReference type="PANTHER" id="PTHR11079:SF149">
    <property type="entry name" value="TRNA-SPECIFIC ADENOSINE DEAMINASE 2"/>
    <property type="match status" value="1"/>
</dbReference>
<keyword evidence="6" id="KW-1185">Reference proteome</keyword>
<dbReference type="InterPro" id="IPR002125">
    <property type="entry name" value="CMP_dCMP_dom"/>
</dbReference>
<dbReference type="PROSITE" id="PS00903">
    <property type="entry name" value="CYT_DCMP_DEAMINASES_1"/>
    <property type="match status" value="1"/>
</dbReference>
<keyword evidence="3" id="KW-0862">Zinc</keyword>
<proteinExistence type="predicted"/>
<dbReference type="GO" id="GO:0002100">
    <property type="term" value="P:tRNA wobble adenosine to inosine editing"/>
    <property type="evidence" value="ECO:0007669"/>
    <property type="project" value="TreeGrafter"/>
</dbReference>
<dbReference type="GeneID" id="37010118"/>
<keyword evidence="1" id="KW-0479">Metal-binding</keyword>
<dbReference type="GO" id="GO:0005634">
    <property type="term" value="C:nucleus"/>
    <property type="evidence" value="ECO:0007669"/>
    <property type="project" value="TreeGrafter"/>
</dbReference>
<dbReference type="InterPro" id="IPR016193">
    <property type="entry name" value="Cytidine_deaminase-like"/>
</dbReference>
<dbReference type="GO" id="GO:0005737">
    <property type="term" value="C:cytoplasm"/>
    <property type="evidence" value="ECO:0007669"/>
    <property type="project" value="TreeGrafter"/>
</dbReference>
<evidence type="ECO:0000313" key="6">
    <source>
        <dbReference type="Proteomes" id="UP000244309"/>
    </source>
</evidence>
<evidence type="ECO:0000256" key="2">
    <source>
        <dbReference type="ARBA" id="ARBA00022801"/>
    </source>
</evidence>
<protein>
    <recommendedName>
        <fullName evidence="4">CMP/dCMP-type deaminase domain-containing protein</fullName>
    </recommendedName>
</protein>
<dbReference type="PANTHER" id="PTHR11079">
    <property type="entry name" value="CYTOSINE DEAMINASE FAMILY MEMBER"/>
    <property type="match status" value="1"/>
</dbReference>
<dbReference type="GO" id="GO:0052717">
    <property type="term" value="F:tRNA-specific adenosine-34 deaminase activity"/>
    <property type="evidence" value="ECO:0007669"/>
    <property type="project" value="TreeGrafter"/>
</dbReference>
<evidence type="ECO:0000256" key="3">
    <source>
        <dbReference type="ARBA" id="ARBA00022833"/>
    </source>
</evidence>
<dbReference type="EMBL" id="PKFO01000006">
    <property type="protein sequence ID" value="PVH22119.1"/>
    <property type="molecule type" value="Genomic_DNA"/>
</dbReference>
<evidence type="ECO:0000256" key="1">
    <source>
        <dbReference type="ARBA" id="ARBA00022723"/>
    </source>
</evidence>
<dbReference type="InterPro" id="IPR016192">
    <property type="entry name" value="APOBEC/CMP_deaminase_Zn-bd"/>
</dbReference>
<dbReference type="SUPFAM" id="SSF53927">
    <property type="entry name" value="Cytidine deaminase-like"/>
    <property type="match status" value="1"/>
</dbReference>
<dbReference type="CDD" id="cd01285">
    <property type="entry name" value="nucleoside_deaminase"/>
    <property type="match status" value="1"/>
</dbReference>
<dbReference type="Proteomes" id="UP000244309">
    <property type="component" value="Unassembled WGS sequence"/>
</dbReference>
<gene>
    <name evidence="5" type="ORF">CXQ85_004788</name>
</gene>
<dbReference type="AlphaFoldDB" id="A0A2V1AWF2"/>
<dbReference type="Pfam" id="PF00383">
    <property type="entry name" value="dCMP_cyt_deam_1"/>
    <property type="match status" value="1"/>
</dbReference>
<sequence length="286" mass="32076">MNDLTVHFKYLALSTFVAYRALCNLETPVACIIVNKKTGKILSYGCNDTNASLNGTRHAEFVAIDKILSDYDLLGASPEALFDFWENLVLYVTVEPCVMCASALQQIGIREVYFGAANDRFGGNGSIIKVQSTQSASTYLSYGGIMRVEAVHLLRCFYIQENDTAPTPKIKKNKDIDGKPFPPNITFSRILSYSEFESFYEKHRTDIFFPGPKEDIEITPLVGKGYCFKDLVDVDTIRQIPDINGLYPRGSPEIDHDIKELNKILPFVKNDGKVGWSFESEHSPQS</sequence>
<dbReference type="OrthoDB" id="1701769at2759"/>
<dbReference type="PROSITE" id="PS51747">
    <property type="entry name" value="CYT_DCMP_DEAMINASES_2"/>
    <property type="match status" value="1"/>
</dbReference>
<evidence type="ECO:0000259" key="4">
    <source>
        <dbReference type="PROSITE" id="PS51747"/>
    </source>
</evidence>
<accession>A0A2V1AWF2</accession>
<dbReference type="VEuPathDB" id="FungiDB:CXQ85_004788"/>
<feature type="domain" description="CMP/dCMP-type deaminase" evidence="4">
    <location>
        <begin position="5"/>
        <end position="126"/>
    </location>
</feature>
<name>A0A2V1AWF2_9ASCO</name>
<dbReference type="RefSeq" id="XP_025343059.1">
    <property type="nucleotide sequence ID" value="XM_025488397.1"/>
</dbReference>
<reference evidence="5 6" key="1">
    <citation type="submission" date="2017-12" db="EMBL/GenBank/DDBJ databases">
        <title>Genome Sequence of a Multidrug-Resistant Candida haemulonii Isolate from a Patient with Chronic Leg Ulcers in Israel.</title>
        <authorList>
            <person name="Chow N.A."/>
            <person name="Gade L."/>
            <person name="Batra D."/>
            <person name="Rowe L.A."/>
            <person name="Ben-Ami R."/>
            <person name="Loparev V.N."/>
            <person name="Litvintseva A.P."/>
        </authorList>
    </citation>
    <scope>NUCLEOTIDE SEQUENCE [LARGE SCALE GENOMIC DNA]</scope>
    <source>
        <strain evidence="5 6">B11899</strain>
    </source>
</reference>
<comment type="caution">
    <text evidence="5">The sequence shown here is derived from an EMBL/GenBank/DDBJ whole genome shotgun (WGS) entry which is preliminary data.</text>
</comment>